<dbReference type="PIRSF" id="PIRSF006483">
    <property type="entry name" value="Membrane_protein_YitT"/>
    <property type="match status" value="1"/>
</dbReference>
<feature type="transmembrane region" description="Helical" evidence="6">
    <location>
        <begin position="88"/>
        <end position="107"/>
    </location>
</feature>
<dbReference type="Pfam" id="PF10035">
    <property type="entry name" value="DUF2179"/>
    <property type="match status" value="1"/>
</dbReference>
<proteinExistence type="predicted"/>
<keyword evidence="3 6" id="KW-0812">Transmembrane</keyword>
<dbReference type="InterPro" id="IPR015867">
    <property type="entry name" value="N-reg_PII/ATP_PRibTrfase_C"/>
</dbReference>
<dbReference type="PANTHER" id="PTHR33545:SF5">
    <property type="entry name" value="UPF0750 MEMBRANE PROTEIN YITT"/>
    <property type="match status" value="1"/>
</dbReference>
<feature type="transmembrane region" description="Helical" evidence="6">
    <location>
        <begin position="63"/>
        <end position="81"/>
    </location>
</feature>
<dbReference type="AlphaFoldDB" id="A8ZWL6"/>
<dbReference type="RefSeq" id="WP_012175959.1">
    <property type="nucleotide sequence ID" value="NC_009943.1"/>
</dbReference>
<evidence type="ECO:0000256" key="5">
    <source>
        <dbReference type="ARBA" id="ARBA00023136"/>
    </source>
</evidence>
<organism evidence="8 9">
    <name type="scientific">Desulfosudis oleivorans (strain DSM 6200 / JCM 39069 / Hxd3)</name>
    <name type="common">Desulfococcus oleovorans</name>
    <dbReference type="NCBI Taxonomy" id="96561"/>
    <lineage>
        <taxon>Bacteria</taxon>
        <taxon>Pseudomonadati</taxon>
        <taxon>Thermodesulfobacteriota</taxon>
        <taxon>Desulfobacteria</taxon>
        <taxon>Desulfobacterales</taxon>
        <taxon>Desulfosudaceae</taxon>
        <taxon>Desulfosudis</taxon>
    </lineage>
</organism>
<evidence type="ECO:0000256" key="1">
    <source>
        <dbReference type="ARBA" id="ARBA00004651"/>
    </source>
</evidence>
<evidence type="ECO:0000256" key="3">
    <source>
        <dbReference type="ARBA" id="ARBA00022692"/>
    </source>
</evidence>
<dbReference type="InterPro" id="IPR003740">
    <property type="entry name" value="YitT"/>
</dbReference>
<evidence type="ECO:0000313" key="9">
    <source>
        <dbReference type="Proteomes" id="UP000008561"/>
    </source>
</evidence>
<dbReference type="EMBL" id="CP000859">
    <property type="protein sequence ID" value="ABW68347.1"/>
    <property type="molecule type" value="Genomic_DNA"/>
</dbReference>
<dbReference type="KEGG" id="dol:Dole_2543"/>
<evidence type="ECO:0000259" key="7">
    <source>
        <dbReference type="Pfam" id="PF10035"/>
    </source>
</evidence>
<reference evidence="8 9" key="1">
    <citation type="submission" date="2007-10" db="EMBL/GenBank/DDBJ databases">
        <title>Complete sequence of Desulfococcus oleovorans Hxd3.</title>
        <authorList>
            <consortium name="US DOE Joint Genome Institute"/>
            <person name="Copeland A."/>
            <person name="Lucas S."/>
            <person name="Lapidus A."/>
            <person name="Barry K."/>
            <person name="Glavina del Rio T."/>
            <person name="Dalin E."/>
            <person name="Tice H."/>
            <person name="Pitluck S."/>
            <person name="Kiss H."/>
            <person name="Brettin T."/>
            <person name="Bruce D."/>
            <person name="Detter J.C."/>
            <person name="Han C."/>
            <person name="Schmutz J."/>
            <person name="Larimer F."/>
            <person name="Land M."/>
            <person name="Hauser L."/>
            <person name="Kyrpides N."/>
            <person name="Kim E."/>
            <person name="Wawrik B."/>
            <person name="Richardson P."/>
        </authorList>
    </citation>
    <scope>NUCLEOTIDE SEQUENCE [LARGE SCALE GENOMIC DNA]</scope>
    <source>
        <strain evidence="9">DSM 6200 / JCM 39069 / Hxd3</strain>
    </source>
</reference>
<dbReference type="CDD" id="cd16380">
    <property type="entry name" value="YitT_C"/>
    <property type="match status" value="1"/>
</dbReference>
<keyword evidence="4 6" id="KW-1133">Transmembrane helix</keyword>
<sequence length="290" mass="32200">MSSKKNTREFVYRPPYNLFLITVGAALFSFGVQTVVSPQMFITGGVYGTGLLIYYTAGTLSPGLWFFLLNIPLFVVSWFFVSRRFFFYSLYAMILVSLFSICIEGDLKIQNQVYAAIAGGVLCGAGGGMVLRSLGSGGGLDVVAIILNQRFNIGIGRFYMAFNSLLLFAFFLIQRNIDLFIASLIVVFVSATMVDYMLALFNARKLVLVISDKNPAIARRLQEDLRQGATIIKARGGFSGKDKEVLMVITNNIVLKRLEELVFTVDPHALFVVENTFNVIGSTFGKRKIY</sequence>
<keyword evidence="5 6" id="KW-0472">Membrane</keyword>
<dbReference type="STRING" id="96561.Dole_2543"/>
<name>A8ZWL6_DESOH</name>
<gene>
    <name evidence="8" type="ordered locus">Dole_2543</name>
</gene>
<dbReference type="OrthoDB" id="5401948at2"/>
<evidence type="ECO:0000256" key="4">
    <source>
        <dbReference type="ARBA" id="ARBA00022989"/>
    </source>
</evidence>
<evidence type="ECO:0000256" key="6">
    <source>
        <dbReference type="SAM" id="Phobius"/>
    </source>
</evidence>
<comment type="subcellular location">
    <subcellularLocation>
        <location evidence="1">Cell membrane</location>
        <topology evidence="1">Multi-pass membrane protein</topology>
    </subcellularLocation>
</comment>
<feature type="domain" description="DUF2179" evidence="7">
    <location>
        <begin position="228"/>
        <end position="281"/>
    </location>
</feature>
<feature type="transmembrane region" description="Helical" evidence="6">
    <location>
        <begin position="16"/>
        <end position="33"/>
    </location>
</feature>
<dbReference type="GO" id="GO:0005886">
    <property type="term" value="C:plasma membrane"/>
    <property type="evidence" value="ECO:0007669"/>
    <property type="project" value="UniProtKB-SubCell"/>
</dbReference>
<protein>
    <recommendedName>
        <fullName evidence="7">DUF2179 domain-containing protein</fullName>
    </recommendedName>
</protein>
<dbReference type="Pfam" id="PF02588">
    <property type="entry name" value="YitT_membrane"/>
    <property type="match status" value="1"/>
</dbReference>
<evidence type="ECO:0000256" key="2">
    <source>
        <dbReference type="ARBA" id="ARBA00022475"/>
    </source>
</evidence>
<keyword evidence="9" id="KW-1185">Reference proteome</keyword>
<dbReference type="InterPro" id="IPR019264">
    <property type="entry name" value="DUF2179"/>
</dbReference>
<evidence type="ECO:0000313" key="8">
    <source>
        <dbReference type="EMBL" id="ABW68347.1"/>
    </source>
</evidence>
<feature type="transmembrane region" description="Helical" evidence="6">
    <location>
        <begin position="155"/>
        <end position="173"/>
    </location>
</feature>
<dbReference type="eggNOG" id="COG1284">
    <property type="taxonomic scope" value="Bacteria"/>
</dbReference>
<dbReference type="PANTHER" id="PTHR33545">
    <property type="entry name" value="UPF0750 MEMBRANE PROTEIN YITT-RELATED"/>
    <property type="match status" value="1"/>
</dbReference>
<dbReference type="Gene3D" id="3.30.70.120">
    <property type="match status" value="1"/>
</dbReference>
<feature type="transmembrane region" description="Helical" evidence="6">
    <location>
        <begin position="179"/>
        <end position="201"/>
    </location>
</feature>
<dbReference type="InterPro" id="IPR051461">
    <property type="entry name" value="UPF0750_membrane"/>
</dbReference>
<dbReference type="HOGENOM" id="CLU_063199_1_1_7"/>
<dbReference type="Proteomes" id="UP000008561">
    <property type="component" value="Chromosome"/>
</dbReference>
<accession>A8ZWL6</accession>
<feature type="transmembrane region" description="Helical" evidence="6">
    <location>
        <begin position="113"/>
        <end position="134"/>
    </location>
</feature>
<keyword evidence="2" id="KW-1003">Cell membrane</keyword>